<dbReference type="InterPro" id="IPR029030">
    <property type="entry name" value="Caspase-like_dom_sf"/>
</dbReference>
<evidence type="ECO:0000256" key="2">
    <source>
        <dbReference type="RuleBase" id="RU003971"/>
    </source>
</evidence>
<comment type="caution">
    <text evidence="5">The sequence shown here is derived from an EMBL/GenBank/DDBJ whole genome shotgun (WGS) entry which is preliminary data.</text>
</comment>
<organism evidence="5 6">
    <name type="scientific">Vespula maculifrons</name>
    <name type="common">Eastern yellow jacket</name>
    <name type="synonym">Wasp</name>
    <dbReference type="NCBI Taxonomy" id="7453"/>
    <lineage>
        <taxon>Eukaryota</taxon>
        <taxon>Metazoa</taxon>
        <taxon>Ecdysozoa</taxon>
        <taxon>Arthropoda</taxon>
        <taxon>Hexapoda</taxon>
        <taxon>Insecta</taxon>
        <taxon>Pterygota</taxon>
        <taxon>Neoptera</taxon>
        <taxon>Endopterygota</taxon>
        <taxon>Hymenoptera</taxon>
        <taxon>Apocrita</taxon>
        <taxon>Aculeata</taxon>
        <taxon>Vespoidea</taxon>
        <taxon>Vespidae</taxon>
        <taxon>Vespinae</taxon>
        <taxon>Vespula</taxon>
    </lineage>
</organism>
<evidence type="ECO:0000259" key="4">
    <source>
        <dbReference type="PROSITE" id="PS50208"/>
    </source>
</evidence>
<comment type="similarity">
    <text evidence="1 2">Belongs to the peptidase C14A family.</text>
</comment>
<reference evidence="5 6" key="1">
    <citation type="journal article" date="2024" name="Ann. Entomol. Soc. Am.">
        <title>Genomic analyses of the southern and eastern yellowjacket wasps (Hymenoptera: Vespidae) reveal evolutionary signatures of social life.</title>
        <authorList>
            <person name="Catto M.A."/>
            <person name="Caine P.B."/>
            <person name="Orr S.E."/>
            <person name="Hunt B.G."/>
            <person name="Goodisman M.A.D."/>
        </authorList>
    </citation>
    <scope>NUCLEOTIDE SEQUENCE [LARGE SCALE GENOMIC DNA]</scope>
    <source>
        <strain evidence="5">232</strain>
        <tissue evidence="5">Head and thorax</tissue>
    </source>
</reference>
<accession>A0ABD2CWU4</accession>
<dbReference type="Pfam" id="PF23725">
    <property type="entry name" value="Dredd_N"/>
    <property type="match status" value="1"/>
</dbReference>
<name>A0ABD2CWU4_VESMC</name>
<dbReference type="InterPro" id="IPR052039">
    <property type="entry name" value="Caspase-related_regulators"/>
</dbReference>
<dbReference type="Proteomes" id="UP001607303">
    <property type="component" value="Unassembled WGS sequence"/>
</dbReference>
<dbReference type="EMBL" id="JAYRBN010000027">
    <property type="protein sequence ID" value="KAL2749618.1"/>
    <property type="molecule type" value="Genomic_DNA"/>
</dbReference>
<sequence>MSLVSDAIPHMDVETNMAKKEINLDILEKIENDLDIDDIISILFLMASDYKNVFPKVFELYCKAKEHGTFVIIEVVKENQENWEDRLLESICICNNRKVIKKLGLRYEDLKKYYLSNCGLYTKQLNPIAKCLYILCESLTKEETKALLHSIKEDEIFLSIDKDKKYEAMLEDIDQLELHLLYWMNIGYISIFSAKEGNLKDLLKHLNAFDDIKQIIRDLKCYERNRNISSAGTLEEATSFCQTNVIEPGYSDKSIRKVKKGLCVIINEINFRGLQYETRFGTTVDADALLKTFKGFGFTVDIVENLTKHEILSTIRNLSKQFGCDYDCIFLCILSHGYKGNLHEPISRSNVRCSNKYMQLDKVYIQGGIIAVDEKEVSIESISNAFCCPEFSQIIKIVIIQACQGKIRGKVLNHDSITTDGLDEPVTADITARMNFCIFMSTLQGFVSLRDKREGSWFIQGLCNILQRNGRKISFFKCVTKVIEVIQNKRGTINDDCIAQLPELLSCRLHSDFELPQYNP</sequence>
<dbReference type="InterPro" id="IPR015917">
    <property type="entry name" value="Pept_C14A"/>
</dbReference>
<dbReference type="InterPro" id="IPR011600">
    <property type="entry name" value="Pept_C14_caspase"/>
</dbReference>
<dbReference type="InterPro" id="IPR001309">
    <property type="entry name" value="Pept_C14_p20"/>
</dbReference>
<dbReference type="InterPro" id="IPR002138">
    <property type="entry name" value="Pept_C14_p10"/>
</dbReference>
<dbReference type="SMART" id="SM00115">
    <property type="entry name" value="CASc"/>
    <property type="match status" value="1"/>
</dbReference>
<dbReference type="PRINTS" id="PR00376">
    <property type="entry name" value="IL1BCENZYME"/>
</dbReference>
<dbReference type="AlphaFoldDB" id="A0ABD2CWU4"/>
<feature type="domain" description="Caspase family p10" evidence="3">
    <location>
        <begin position="426"/>
        <end position="482"/>
    </location>
</feature>
<dbReference type="InterPro" id="IPR056260">
    <property type="entry name" value="Dredd_2nd"/>
</dbReference>
<dbReference type="PANTHER" id="PTHR22576">
    <property type="entry name" value="MUCOSA ASSOCIATED LYMPHOID TISSUE LYMPHOMA TRANSLOCATION PROTEIN 1/PARACASPASE"/>
    <property type="match status" value="1"/>
</dbReference>
<dbReference type="InterPro" id="IPR056259">
    <property type="entry name" value="Dredd_N"/>
</dbReference>
<keyword evidence="6" id="KW-1185">Reference proteome</keyword>
<dbReference type="Pfam" id="PF23724">
    <property type="entry name" value="Dredd_2nd"/>
    <property type="match status" value="1"/>
</dbReference>
<evidence type="ECO:0000313" key="5">
    <source>
        <dbReference type="EMBL" id="KAL2749618.1"/>
    </source>
</evidence>
<dbReference type="Gene3D" id="3.40.50.1460">
    <property type="match status" value="1"/>
</dbReference>
<evidence type="ECO:0000313" key="6">
    <source>
        <dbReference type="Proteomes" id="UP001607303"/>
    </source>
</evidence>
<dbReference type="PROSITE" id="PS50208">
    <property type="entry name" value="CASPASE_P20"/>
    <property type="match status" value="1"/>
</dbReference>
<evidence type="ECO:0000259" key="3">
    <source>
        <dbReference type="PROSITE" id="PS50207"/>
    </source>
</evidence>
<dbReference type="PROSITE" id="PS50207">
    <property type="entry name" value="CASPASE_P10"/>
    <property type="match status" value="1"/>
</dbReference>
<proteinExistence type="inferred from homology"/>
<dbReference type="Pfam" id="PF00656">
    <property type="entry name" value="Peptidase_C14"/>
    <property type="match status" value="1"/>
</dbReference>
<protein>
    <submittedName>
        <fullName evidence="5">Caspase-8-like</fullName>
    </submittedName>
</protein>
<feature type="domain" description="Caspase family p20" evidence="4">
    <location>
        <begin position="259"/>
        <end position="407"/>
    </location>
</feature>
<gene>
    <name evidence="5" type="ORF">V1477_002558</name>
</gene>
<evidence type="ECO:0000256" key="1">
    <source>
        <dbReference type="ARBA" id="ARBA00010134"/>
    </source>
</evidence>
<dbReference type="PANTHER" id="PTHR22576:SF41">
    <property type="entry name" value="CASPASE 14, APOPTOSIS-RELATED CYSTEINE PEPTIDASE"/>
    <property type="match status" value="1"/>
</dbReference>
<dbReference type="SUPFAM" id="SSF52129">
    <property type="entry name" value="Caspase-like"/>
    <property type="match status" value="1"/>
</dbReference>